<dbReference type="KEGG" id="lse:F1C12_07155"/>
<evidence type="ECO:0000313" key="1">
    <source>
        <dbReference type="EMBL" id="QNE34929.1"/>
    </source>
</evidence>
<sequence length="97" mass="11051">MTDLPDALPADYEPAHVFRVVAIPLDRGWGVWLRAADDSVIHSFGIGLPPEMPFRPDVLEVLGPVLNLQFRLAYMDDSAWDELENHWSAVVYEYTPR</sequence>
<dbReference type="RefSeq" id="WP_185278101.1">
    <property type="nucleotide sequence ID" value="NZ_CP043641.1"/>
</dbReference>
<proteinExistence type="predicted"/>
<dbReference type="Proteomes" id="UP000515511">
    <property type="component" value="Chromosome"/>
</dbReference>
<accession>A0A7G6Y8W4</accession>
<gene>
    <name evidence="1" type="ORF">F1C12_07155</name>
</gene>
<evidence type="ECO:0000313" key="2">
    <source>
        <dbReference type="Proteomes" id="UP000515511"/>
    </source>
</evidence>
<reference evidence="2" key="1">
    <citation type="submission" date="2019-09" db="EMBL/GenBank/DDBJ databases">
        <title>Antimicrobial potential of Antarctic Bacteria.</title>
        <authorList>
            <person name="Benaud N."/>
            <person name="Edwards R.J."/>
            <person name="Ferrari B.C."/>
        </authorList>
    </citation>
    <scope>NUCLEOTIDE SEQUENCE [LARGE SCALE GENOMIC DNA]</scope>
    <source>
        <strain evidence="2">INR9</strain>
    </source>
</reference>
<name>A0A7G6Y8W4_9MICO</name>
<dbReference type="AlphaFoldDB" id="A0A7G6Y8W4"/>
<protein>
    <submittedName>
        <fullName evidence="1">Uncharacterized protein</fullName>
    </submittedName>
</protein>
<organism evidence="1 2">
    <name type="scientific">Leifsonia shinshuensis</name>
    <dbReference type="NCBI Taxonomy" id="150026"/>
    <lineage>
        <taxon>Bacteria</taxon>
        <taxon>Bacillati</taxon>
        <taxon>Actinomycetota</taxon>
        <taxon>Actinomycetes</taxon>
        <taxon>Micrococcales</taxon>
        <taxon>Microbacteriaceae</taxon>
        <taxon>Leifsonia</taxon>
    </lineage>
</organism>
<dbReference type="EMBL" id="CP043641">
    <property type="protein sequence ID" value="QNE34929.1"/>
    <property type="molecule type" value="Genomic_DNA"/>
</dbReference>